<sequence>MASLTPGVLSKLLESSGNKEARVTGEHRHALLQVIEIVPRFSHEDTWQSKGYFLKVSDSLHSAYVSVPENDAELICSDKVQLGQFVYVTRLDSAKPSSSIPVVHGLNPLPKRRPCVGNPIDLVSSELLHVGANVNVDFRRSKKGSNVNKNKGLKKGEESSKGKLKGLGLRNNNGNCEKVVVEMRRLSLDSSRRAWDQSPVSKNGSGTPSSRFMLKSASSSPNVVHKNLSLKFESPLKSPTSSVLPLKNKNENLCPKPTSNPSSKSTPPSKSSKSPSAGTVNSQLVKVPINVKNWSDVSVSWEDLPSPMCNLGKKVVTHRNLAFDAAVRALHEASAADTVIQCMCLFAELCESTQILSAGLLVKQFLELHQSLQRATMVLDSLLTPSPETKQSSHSILEVPFHKNATSWVQAAIVTNLSKFNLFRAQGKGETLNGEKCHYVVIENSCEEMHTVNLAVQNKQNRVTQTTLLPNSTAKRLPSKRNLLVTKNKYTDNKQYQSKESEIQEAATLAEKLLEASREWFLKYLEESLDDRFGLKSEEGSTEIACLLGQLKNVNHWLDNLVGGDKVDHRVENLRKSLYRFLLEQVDSAVASSQ</sequence>
<reference evidence="5" key="2">
    <citation type="submission" date="2025-08" db="UniProtKB">
        <authorList>
            <consortium name="RefSeq"/>
        </authorList>
    </citation>
    <scope>IDENTIFICATION</scope>
    <source>
        <tissue evidence="5">Whole plant</tissue>
    </source>
</reference>
<name>A0A6P4B5M6_ARADU</name>
<gene>
    <name evidence="5" type="primary">LOC107458868</name>
</gene>
<dbReference type="OrthoDB" id="1888344at2759"/>
<feature type="compositionally biased region" description="Low complexity" evidence="1">
    <location>
        <begin position="255"/>
        <end position="276"/>
    </location>
</feature>
<dbReference type="PANTHER" id="PTHR31928:SF7">
    <property type="entry name" value="FACTOR 1-DELTA, PUTATIVE (DUF936)-RELATED"/>
    <property type="match status" value="1"/>
</dbReference>
<dbReference type="KEGG" id="adu:107458868"/>
<feature type="region of interest" description="Disordered" evidence="1">
    <location>
        <begin position="189"/>
        <end position="220"/>
    </location>
</feature>
<evidence type="ECO:0000256" key="1">
    <source>
        <dbReference type="SAM" id="MobiDB-lite"/>
    </source>
</evidence>
<dbReference type="Proteomes" id="UP000515211">
    <property type="component" value="Chromosome 7"/>
</dbReference>
<evidence type="ECO:0000313" key="5">
    <source>
        <dbReference type="RefSeq" id="XP_015932564.1"/>
    </source>
</evidence>
<protein>
    <submittedName>
        <fullName evidence="5">Uncharacterized protein LOC107458868</fullName>
    </submittedName>
</protein>
<dbReference type="InterPro" id="IPR048297">
    <property type="entry name" value="DUF936_dom_pln"/>
</dbReference>
<organism evidence="4 5">
    <name type="scientific">Arachis duranensis</name>
    <name type="common">Wild peanut</name>
    <dbReference type="NCBI Taxonomy" id="130453"/>
    <lineage>
        <taxon>Eukaryota</taxon>
        <taxon>Viridiplantae</taxon>
        <taxon>Streptophyta</taxon>
        <taxon>Embryophyta</taxon>
        <taxon>Tracheophyta</taxon>
        <taxon>Spermatophyta</taxon>
        <taxon>Magnoliopsida</taxon>
        <taxon>eudicotyledons</taxon>
        <taxon>Gunneridae</taxon>
        <taxon>Pentapetalae</taxon>
        <taxon>rosids</taxon>
        <taxon>fabids</taxon>
        <taxon>Fabales</taxon>
        <taxon>Fabaceae</taxon>
        <taxon>Papilionoideae</taxon>
        <taxon>50 kb inversion clade</taxon>
        <taxon>dalbergioids sensu lato</taxon>
        <taxon>Dalbergieae</taxon>
        <taxon>Pterocarpus clade</taxon>
        <taxon>Arachis</taxon>
    </lineage>
</organism>
<dbReference type="Pfam" id="PF21647">
    <property type="entry name" value="DUF6857"/>
    <property type="match status" value="1"/>
</dbReference>
<dbReference type="AlphaFoldDB" id="A0A6P4B5M6"/>
<dbReference type="RefSeq" id="XP_015932564.1">
    <property type="nucleotide sequence ID" value="XM_016077078.3"/>
</dbReference>
<dbReference type="InterPro" id="IPR010341">
    <property type="entry name" value="DUF936_pln"/>
</dbReference>
<feature type="region of interest" description="Disordered" evidence="1">
    <location>
        <begin position="234"/>
        <end position="279"/>
    </location>
</feature>
<dbReference type="Pfam" id="PF06075">
    <property type="entry name" value="DUF936"/>
    <property type="match status" value="1"/>
</dbReference>
<evidence type="ECO:0000313" key="4">
    <source>
        <dbReference type="Proteomes" id="UP000515211"/>
    </source>
</evidence>
<feature type="domain" description="DUF936" evidence="2">
    <location>
        <begin position="4"/>
        <end position="123"/>
    </location>
</feature>
<dbReference type="InterPro" id="IPR049172">
    <property type="entry name" value="DUF6857_pln"/>
</dbReference>
<evidence type="ECO:0000259" key="2">
    <source>
        <dbReference type="Pfam" id="PF06075"/>
    </source>
</evidence>
<feature type="compositionally biased region" description="Polar residues" evidence="1">
    <location>
        <begin position="198"/>
        <end position="220"/>
    </location>
</feature>
<reference evidence="4" key="1">
    <citation type="journal article" date="2016" name="Nat. Genet.">
        <title>The genome sequences of Arachis duranensis and Arachis ipaensis, the diploid ancestors of cultivated peanut.</title>
        <authorList>
            <person name="Bertioli D.J."/>
            <person name="Cannon S.B."/>
            <person name="Froenicke L."/>
            <person name="Huang G."/>
            <person name="Farmer A.D."/>
            <person name="Cannon E.K."/>
            <person name="Liu X."/>
            <person name="Gao D."/>
            <person name="Clevenger J."/>
            <person name="Dash S."/>
            <person name="Ren L."/>
            <person name="Moretzsohn M.C."/>
            <person name="Shirasawa K."/>
            <person name="Huang W."/>
            <person name="Vidigal B."/>
            <person name="Abernathy B."/>
            <person name="Chu Y."/>
            <person name="Niederhuth C.E."/>
            <person name="Umale P."/>
            <person name="Araujo A.C."/>
            <person name="Kozik A."/>
            <person name="Kim K.D."/>
            <person name="Burow M.D."/>
            <person name="Varshney R.K."/>
            <person name="Wang X."/>
            <person name="Zhang X."/>
            <person name="Barkley N."/>
            <person name="Guimaraes P.M."/>
            <person name="Isobe S."/>
            <person name="Guo B."/>
            <person name="Liao B."/>
            <person name="Stalker H.T."/>
            <person name="Schmitz R.J."/>
            <person name="Scheffler B.E."/>
            <person name="Leal-Bertioli S.C."/>
            <person name="Xun X."/>
            <person name="Jackson S.A."/>
            <person name="Michelmore R."/>
            <person name="Ozias-Akins P."/>
        </authorList>
    </citation>
    <scope>NUCLEOTIDE SEQUENCE [LARGE SCALE GENOMIC DNA]</scope>
    <source>
        <strain evidence="4">cv. V14167</strain>
    </source>
</reference>
<feature type="domain" description="DUF6857" evidence="3">
    <location>
        <begin position="289"/>
        <end position="592"/>
    </location>
</feature>
<evidence type="ECO:0000259" key="3">
    <source>
        <dbReference type="Pfam" id="PF21647"/>
    </source>
</evidence>
<feature type="region of interest" description="Disordered" evidence="1">
    <location>
        <begin position="141"/>
        <end position="173"/>
    </location>
</feature>
<dbReference type="PANTHER" id="PTHR31928">
    <property type="entry name" value="EXPRESSED PROTEIN"/>
    <property type="match status" value="1"/>
</dbReference>
<proteinExistence type="predicted"/>
<keyword evidence="4" id="KW-1185">Reference proteome</keyword>
<accession>A0A6P4B5M6</accession>
<dbReference type="GeneID" id="107458868"/>